<gene>
    <name evidence="3" type="ORF">NJR55_01795</name>
</gene>
<keyword evidence="4" id="KW-1185">Reference proteome</keyword>
<dbReference type="RefSeq" id="WP_253617316.1">
    <property type="nucleotide sequence ID" value="NZ_JAMZDE010000001.1"/>
</dbReference>
<keyword evidence="1" id="KW-0812">Transmembrane</keyword>
<evidence type="ECO:0000313" key="3">
    <source>
        <dbReference type="EMBL" id="MCP1338315.1"/>
    </source>
</evidence>
<dbReference type="Proteomes" id="UP001139474">
    <property type="component" value="Unassembled WGS sequence"/>
</dbReference>
<sequence length="143" mass="16392">MFIGAFLWCVYLASIVITGLKTNDWPNVTGFIISSSEKRINHDKERYILEVSYKYTVEGETYESDKVANFNAMLTRSEKDKLLERYKAGEKVRVYFDPKKHSTAYLLKGLDEVVFILFAASLGLMLFSGLNLVRLIRSKLFGS</sequence>
<dbReference type="InterPro" id="IPR021994">
    <property type="entry name" value="DUF3592"/>
</dbReference>
<proteinExistence type="predicted"/>
<dbReference type="EMBL" id="JAMZDE010000001">
    <property type="protein sequence ID" value="MCP1338315.1"/>
    <property type="molecule type" value="Genomic_DNA"/>
</dbReference>
<name>A0A9X2FUR3_9GAMM</name>
<comment type="caution">
    <text evidence="3">The sequence shown here is derived from an EMBL/GenBank/DDBJ whole genome shotgun (WGS) entry which is preliminary data.</text>
</comment>
<dbReference type="AlphaFoldDB" id="A0A9X2FUR3"/>
<evidence type="ECO:0000256" key="1">
    <source>
        <dbReference type="SAM" id="Phobius"/>
    </source>
</evidence>
<protein>
    <submittedName>
        <fullName evidence="3">DUF3592 domain-containing protein</fullName>
    </submittedName>
</protein>
<evidence type="ECO:0000259" key="2">
    <source>
        <dbReference type="Pfam" id="PF12158"/>
    </source>
</evidence>
<evidence type="ECO:0000313" key="4">
    <source>
        <dbReference type="Proteomes" id="UP001139474"/>
    </source>
</evidence>
<reference evidence="3" key="1">
    <citation type="submission" date="2022-06" db="EMBL/GenBank/DDBJ databases">
        <title>Idiomarina rhizosphaerae M1R2S28.</title>
        <authorList>
            <person name="Sun J.-Q."/>
            <person name="Li L.-F."/>
        </authorList>
    </citation>
    <scope>NUCLEOTIDE SEQUENCE</scope>
    <source>
        <strain evidence="3">M1R2S28</strain>
    </source>
</reference>
<feature type="domain" description="DUF3592" evidence="2">
    <location>
        <begin position="28"/>
        <end position="110"/>
    </location>
</feature>
<feature type="transmembrane region" description="Helical" evidence="1">
    <location>
        <begin position="113"/>
        <end position="133"/>
    </location>
</feature>
<dbReference type="Pfam" id="PF12158">
    <property type="entry name" value="DUF3592"/>
    <property type="match status" value="1"/>
</dbReference>
<keyword evidence="1" id="KW-1133">Transmembrane helix</keyword>
<keyword evidence="1" id="KW-0472">Membrane</keyword>
<organism evidence="3 4">
    <name type="scientific">Idiomarina rhizosphaerae</name>
    <dbReference type="NCBI Taxonomy" id="2961572"/>
    <lineage>
        <taxon>Bacteria</taxon>
        <taxon>Pseudomonadati</taxon>
        <taxon>Pseudomonadota</taxon>
        <taxon>Gammaproteobacteria</taxon>
        <taxon>Alteromonadales</taxon>
        <taxon>Idiomarinaceae</taxon>
        <taxon>Idiomarina</taxon>
    </lineage>
</organism>
<accession>A0A9X2FUR3</accession>